<gene>
    <name evidence="1" type="ORF">BaRGS_00029799</name>
</gene>
<protein>
    <submittedName>
        <fullName evidence="1">Uncharacterized protein</fullName>
    </submittedName>
</protein>
<reference evidence="1 2" key="1">
    <citation type="journal article" date="2023" name="Sci. Data">
        <title>Genome assembly of the Korean intertidal mud-creeper Batillaria attramentaria.</title>
        <authorList>
            <person name="Patra A.K."/>
            <person name="Ho P.T."/>
            <person name="Jun S."/>
            <person name="Lee S.J."/>
            <person name="Kim Y."/>
            <person name="Won Y.J."/>
        </authorList>
    </citation>
    <scope>NUCLEOTIDE SEQUENCE [LARGE SCALE GENOMIC DNA]</scope>
    <source>
        <strain evidence="1">Wonlab-2016</strain>
    </source>
</reference>
<evidence type="ECO:0000313" key="1">
    <source>
        <dbReference type="EMBL" id="KAK7478932.1"/>
    </source>
</evidence>
<dbReference type="AlphaFoldDB" id="A0ABD0JVE1"/>
<proteinExistence type="predicted"/>
<keyword evidence="2" id="KW-1185">Reference proteome</keyword>
<evidence type="ECO:0000313" key="2">
    <source>
        <dbReference type="Proteomes" id="UP001519460"/>
    </source>
</evidence>
<accession>A0ABD0JVE1</accession>
<dbReference type="Proteomes" id="UP001519460">
    <property type="component" value="Unassembled WGS sequence"/>
</dbReference>
<sequence>SDSSQFAKQAHTSITTASRLSGAVKADDDLFRPVSVETVCAGNPLERNYRKWRTGGMHTAP</sequence>
<dbReference type="EMBL" id="JACVVK020000314">
    <property type="protein sequence ID" value="KAK7478932.1"/>
    <property type="molecule type" value="Genomic_DNA"/>
</dbReference>
<feature type="non-terminal residue" evidence="1">
    <location>
        <position position="1"/>
    </location>
</feature>
<organism evidence="1 2">
    <name type="scientific">Batillaria attramentaria</name>
    <dbReference type="NCBI Taxonomy" id="370345"/>
    <lineage>
        <taxon>Eukaryota</taxon>
        <taxon>Metazoa</taxon>
        <taxon>Spiralia</taxon>
        <taxon>Lophotrochozoa</taxon>
        <taxon>Mollusca</taxon>
        <taxon>Gastropoda</taxon>
        <taxon>Caenogastropoda</taxon>
        <taxon>Sorbeoconcha</taxon>
        <taxon>Cerithioidea</taxon>
        <taxon>Batillariidae</taxon>
        <taxon>Batillaria</taxon>
    </lineage>
</organism>
<name>A0ABD0JVE1_9CAEN</name>
<comment type="caution">
    <text evidence="1">The sequence shown here is derived from an EMBL/GenBank/DDBJ whole genome shotgun (WGS) entry which is preliminary data.</text>
</comment>